<dbReference type="CDD" id="cd07043">
    <property type="entry name" value="STAS_anti-anti-sigma_factors"/>
    <property type="match status" value="1"/>
</dbReference>
<accession>A0ABV5IEC8</accession>
<gene>
    <name evidence="4" type="ORF">ACFFV7_17035</name>
</gene>
<feature type="domain" description="STAS" evidence="3">
    <location>
        <begin position="4"/>
        <end position="113"/>
    </location>
</feature>
<dbReference type="InterPro" id="IPR003658">
    <property type="entry name" value="Anti-sigma_ant"/>
</dbReference>
<dbReference type="PANTHER" id="PTHR33495:SF2">
    <property type="entry name" value="ANTI-SIGMA FACTOR ANTAGONIST TM_1081-RELATED"/>
    <property type="match status" value="1"/>
</dbReference>
<dbReference type="NCBIfam" id="TIGR00377">
    <property type="entry name" value="ant_ant_sig"/>
    <property type="match status" value="1"/>
</dbReference>
<evidence type="ECO:0000256" key="1">
    <source>
        <dbReference type="ARBA" id="ARBA00009013"/>
    </source>
</evidence>
<dbReference type="PROSITE" id="PS50801">
    <property type="entry name" value="STAS"/>
    <property type="match status" value="1"/>
</dbReference>
<dbReference type="EMBL" id="JBHMEI010000013">
    <property type="protein sequence ID" value="MFB9202905.1"/>
    <property type="molecule type" value="Genomic_DNA"/>
</dbReference>
<keyword evidence="5" id="KW-1185">Reference proteome</keyword>
<reference evidence="4 5" key="1">
    <citation type="submission" date="2024-09" db="EMBL/GenBank/DDBJ databases">
        <authorList>
            <person name="Sun Q."/>
            <person name="Mori K."/>
        </authorList>
    </citation>
    <scope>NUCLEOTIDE SEQUENCE [LARGE SCALE GENOMIC DNA]</scope>
    <source>
        <strain evidence="4 5">CCM 3426</strain>
    </source>
</reference>
<name>A0ABV5IEC8_9ACTN</name>
<evidence type="ECO:0000259" key="3">
    <source>
        <dbReference type="PROSITE" id="PS50801"/>
    </source>
</evidence>
<comment type="similarity">
    <text evidence="1 2">Belongs to the anti-sigma-factor antagonist family.</text>
</comment>
<sequence>MTPLTMCHRHLPGVTVIEVRGEVDATNHELLREHVRSARAHPADHVVFDLSAMTFMDSAGLHVLLACHQDAVRHGARVHLAAPRGAPARLLEITGVDAHLPVFPTTEAAVAAATGPSR</sequence>
<comment type="caution">
    <text evidence="4">The sequence shown here is derived from an EMBL/GenBank/DDBJ whole genome shotgun (WGS) entry which is preliminary data.</text>
</comment>
<evidence type="ECO:0000256" key="2">
    <source>
        <dbReference type="RuleBase" id="RU003749"/>
    </source>
</evidence>
<dbReference type="Pfam" id="PF01740">
    <property type="entry name" value="STAS"/>
    <property type="match status" value="1"/>
</dbReference>
<dbReference type="PANTHER" id="PTHR33495">
    <property type="entry name" value="ANTI-SIGMA FACTOR ANTAGONIST TM_1081-RELATED-RELATED"/>
    <property type="match status" value="1"/>
</dbReference>
<protein>
    <recommendedName>
        <fullName evidence="2">Anti-sigma factor antagonist</fullName>
    </recommendedName>
</protein>
<evidence type="ECO:0000313" key="4">
    <source>
        <dbReference type="EMBL" id="MFB9202905.1"/>
    </source>
</evidence>
<proteinExistence type="inferred from homology"/>
<dbReference type="Gene3D" id="3.30.750.24">
    <property type="entry name" value="STAS domain"/>
    <property type="match status" value="1"/>
</dbReference>
<dbReference type="Proteomes" id="UP001589647">
    <property type="component" value="Unassembled WGS sequence"/>
</dbReference>
<evidence type="ECO:0000313" key="5">
    <source>
        <dbReference type="Proteomes" id="UP001589647"/>
    </source>
</evidence>
<dbReference type="RefSeq" id="WP_189646093.1">
    <property type="nucleotide sequence ID" value="NZ_BMRC01000002.1"/>
</dbReference>
<dbReference type="InterPro" id="IPR002645">
    <property type="entry name" value="STAS_dom"/>
</dbReference>
<dbReference type="InterPro" id="IPR036513">
    <property type="entry name" value="STAS_dom_sf"/>
</dbReference>
<organism evidence="4 5">
    <name type="scientific">Nonomuraea spiralis</name>
    <dbReference type="NCBI Taxonomy" id="46182"/>
    <lineage>
        <taxon>Bacteria</taxon>
        <taxon>Bacillati</taxon>
        <taxon>Actinomycetota</taxon>
        <taxon>Actinomycetes</taxon>
        <taxon>Streptosporangiales</taxon>
        <taxon>Streptosporangiaceae</taxon>
        <taxon>Nonomuraea</taxon>
    </lineage>
</organism>
<dbReference type="SUPFAM" id="SSF52091">
    <property type="entry name" value="SpoIIaa-like"/>
    <property type="match status" value="1"/>
</dbReference>